<organism evidence="1 2">
    <name type="scientific">Paraflavitalea soli</name>
    <dbReference type="NCBI Taxonomy" id="2315862"/>
    <lineage>
        <taxon>Bacteria</taxon>
        <taxon>Pseudomonadati</taxon>
        <taxon>Bacteroidota</taxon>
        <taxon>Chitinophagia</taxon>
        <taxon>Chitinophagales</taxon>
        <taxon>Chitinophagaceae</taxon>
        <taxon>Paraflavitalea</taxon>
    </lineage>
</organism>
<evidence type="ECO:0008006" key="3">
    <source>
        <dbReference type="Google" id="ProtNLM"/>
    </source>
</evidence>
<keyword evidence="2" id="KW-1185">Reference proteome</keyword>
<dbReference type="OrthoDB" id="883590at2"/>
<protein>
    <recommendedName>
        <fullName evidence="3">ADP-ribosylation/crystallin J1</fullName>
    </recommendedName>
</protein>
<dbReference type="EMBL" id="CP032157">
    <property type="protein sequence ID" value="AXY78601.1"/>
    <property type="molecule type" value="Genomic_DNA"/>
</dbReference>
<reference evidence="1 2" key="1">
    <citation type="submission" date="2018-09" db="EMBL/GenBank/DDBJ databases">
        <title>Genome sequencing of strain 6GH32-13.</title>
        <authorList>
            <person name="Weon H.-Y."/>
            <person name="Heo J."/>
            <person name="Kwon S.-W."/>
        </authorList>
    </citation>
    <scope>NUCLEOTIDE SEQUENCE [LARGE SCALE GENOMIC DNA]</scope>
    <source>
        <strain evidence="1 2">5GH32-13</strain>
    </source>
</reference>
<proteinExistence type="predicted"/>
<dbReference type="AlphaFoldDB" id="A0A3B7N9V4"/>
<dbReference type="Proteomes" id="UP000263900">
    <property type="component" value="Chromosome"/>
</dbReference>
<name>A0A3B7N9V4_9BACT</name>
<accession>A0A3B7N9V4</accession>
<evidence type="ECO:0000313" key="1">
    <source>
        <dbReference type="EMBL" id="AXY78601.1"/>
    </source>
</evidence>
<sequence length="118" mass="13412">MGSIELTTLYRPVGPNELAKIEASGWTKFPPRLLQQPIFYPVMNEEYAVQIARDWNVPASGSGFVTKFHVRTEYVKKFQVQNVGGEIHNELWVPAEELEEFNSNIVGKIEVTQKFGTV</sequence>
<gene>
    <name evidence="1" type="ORF">D3H65_10970</name>
</gene>
<dbReference type="KEGG" id="pseg:D3H65_10970"/>
<dbReference type="RefSeq" id="WP_119054473.1">
    <property type="nucleotide sequence ID" value="NZ_CP032157.1"/>
</dbReference>
<evidence type="ECO:0000313" key="2">
    <source>
        <dbReference type="Proteomes" id="UP000263900"/>
    </source>
</evidence>